<organism evidence="2 3">
    <name type="scientific">Paraburkholderia caledonica</name>
    <dbReference type="NCBI Taxonomy" id="134536"/>
    <lineage>
        <taxon>Bacteria</taxon>
        <taxon>Pseudomonadati</taxon>
        <taxon>Pseudomonadota</taxon>
        <taxon>Betaproteobacteria</taxon>
        <taxon>Burkholderiales</taxon>
        <taxon>Burkholderiaceae</taxon>
        <taxon>Paraburkholderia</taxon>
    </lineage>
</organism>
<dbReference type="PANTHER" id="PTHR35169">
    <property type="entry name" value="FE2OG DIOXYGENASE DOMAIN-CONTAINING PROTEIN"/>
    <property type="match status" value="1"/>
</dbReference>
<accession>A0AB73IN80</accession>
<evidence type="ECO:0000259" key="1">
    <source>
        <dbReference type="Pfam" id="PF13640"/>
    </source>
</evidence>
<protein>
    <recommendedName>
        <fullName evidence="1">Prolyl 4-hydroxylase alpha subunit Fe(2+) 2OG dioxygenase domain-containing protein</fullName>
    </recommendedName>
</protein>
<name>A0AB73IN80_9BURK</name>
<proteinExistence type="predicted"/>
<dbReference type="Proteomes" id="UP001229486">
    <property type="component" value="Unassembled WGS sequence"/>
</dbReference>
<dbReference type="PANTHER" id="PTHR35169:SF1">
    <property type="entry name" value="PROLYL 4-HYDROXYLASE ALPHA SUBUNIT FE(2+) 2OG DIOXYGENASE DOMAIN-CONTAINING PROTEIN"/>
    <property type="match status" value="1"/>
</dbReference>
<comment type="caution">
    <text evidence="2">The sequence shown here is derived from an EMBL/GenBank/DDBJ whole genome shotgun (WGS) entry which is preliminary data.</text>
</comment>
<dbReference type="EMBL" id="JAURTK010000021">
    <property type="protein sequence ID" value="MDP9651471.1"/>
    <property type="molecule type" value="Genomic_DNA"/>
</dbReference>
<reference evidence="2" key="1">
    <citation type="submission" date="2023-07" db="EMBL/GenBank/DDBJ databases">
        <title>Sorghum-associated microbial communities from plants grown in Nebraska, USA.</title>
        <authorList>
            <person name="Schachtman D."/>
        </authorList>
    </citation>
    <scope>NUCLEOTIDE SEQUENCE</scope>
    <source>
        <strain evidence="2">DS1061</strain>
    </source>
</reference>
<dbReference type="AlphaFoldDB" id="A0AB73IN80"/>
<evidence type="ECO:0000313" key="2">
    <source>
        <dbReference type="EMBL" id="MDP9651471.1"/>
    </source>
</evidence>
<evidence type="ECO:0000313" key="3">
    <source>
        <dbReference type="Proteomes" id="UP001229486"/>
    </source>
</evidence>
<dbReference type="InterPro" id="IPR044862">
    <property type="entry name" value="Pro_4_hyd_alph_FE2OG_OXY"/>
</dbReference>
<feature type="domain" description="Prolyl 4-hydroxylase alpha subunit Fe(2+) 2OG dioxygenase" evidence="1">
    <location>
        <begin position="110"/>
        <end position="190"/>
    </location>
</feature>
<dbReference type="RefSeq" id="WP_392396075.1">
    <property type="nucleotide sequence ID" value="NZ_JAURTK010000021.1"/>
</dbReference>
<dbReference type="Gene3D" id="2.60.120.620">
    <property type="entry name" value="q2cbj1_9rhob like domain"/>
    <property type="match status" value="1"/>
</dbReference>
<sequence>MKSFEFNEREEFFMRKILRFDDQLSGDVASSLLSFFESVPFQYGWQSGKDAAFNHWNRGFADVHPDNQEDIEHLLRTSTEHIQPVMAAWKSLKAGLLYGHTLVRCYANAHTYGVEGYPHFDSRTRDNFTTIVYVNRNWAAEWAGETVFLNDSGDIIYSILPKPARIVTFPGDLLHCARAVSRSCPTARMTLIFKTKSGAKNGTE</sequence>
<gene>
    <name evidence="2" type="ORF">J2793_006946</name>
</gene>
<dbReference type="Pfam" id="PF13640">
    <property type="entry name" value="2OG-FeII_Oxy_3"/>
    <property type="match status" value="1"/>
</dbReference>